<dbReference type="AlphaFoldDB" id="B6DT91"/>
<evidence type="ECO:0000256" key="1">
    <source>
        <dbReference type="SAM" id="MobiDB-lite"/>
    </source>
</evidence>
<sequence length="963" mass="102193">MIQNTIILFTEVLVAHVEQKRDPQQSRTPAAPATLFMSSRQLERVFWFCCTWGMESDKERTGWDAFVFSRLQQSSAASVHHPHQDDSAEGVDATTPMNHHRLRRGVSPIQSRPSSAAAAAQLLVSPLRSRCVSPLSGSAMDDASIAQHDGEDDEGALYPPGGIPLHACGLDFATLQWASWTDASESCFPILFPTSATSSSATISNSTMWRSLWKSNTIIAALIISSLYLRHHRHHRRALRRRSIDDLLPLPASVKSPPLLAFCGPSATGKTLLASVAALQAHVTANSEDPSTAASSGGGYYEILSTRCLDSARADSIYRELDAAPSGGGGGPLLILDGEPLPSSEESQHHHHIDAFDVLLANVFHCHSGPGDLARDDDDVDEQKHSSNSATTTTPPLHTDGLSHHQAVQKKNKKDGVVIVSRNATRIASMCPTIFIRAEQLQDECGDAAGAADTFGAKLAECLRPVAQVGGVLYRHVPLYQFTSVRRWASAHAVLRALSDSSHPTTTFYALLMQHWSSCCHDSRELMALDQLLLQVFSVVDPSHNVVLHDDEHGELGAMEESRAIHNLREAVTGASSPQYAVAAPIISSSSATTQDDDPAAGSRPQIHEQLPIASLVTSTSAKRISAMYCLLSSVSAGGVWLTAPASWKSVTTVVNIGAGNTDDDATTTLESGAALVVPPQAAVEIPQHHEGGGASSPEVVTTTDVAANAHGTSTSPTASSTAAATPVPPTSTSPTPLSTTTGAGSPISGAAASPVTNASSEDPTTLAQQSPTVKSITTTDVNVVGDVVGELCILSQLLHVELFYVTSPMSVSQGVEERMEDVDDATSLPSRPSSAGLRSNQHQLQRSNSAMGSLSSTPLPHNADASVTSLRLPGSLAAAMKTAPSSGPVYWIPAGEIRSQEDATAVEHAMLRGVRIVIDAVRHHHIVAEEAWGCGGDDEPHTTLWRRCVSCYQFCKQSAIRF</sequence>
<proteinExistence type="predicted"/>
<feature type="compositionally biased region" description="Polar residues" evidence="1">
    <location>
        <begin position="756"/>
        <end position="773"/>
    </location>
</feature>
<organism evidence="2">
    <name type="scientific">Bodo saltans</name>
    <name type="common">Flagellated protozoan</name>
    <dbReference type="NCBI Taxonomy" id="75058"/>
    <lineage>
        <taxon>Eukaryota</taxon>
        <taxon>Discoba</taxon>
        <taxon>Euglenozoa</taxon>
        <taxon>Kinetoplastea</taxon>
        <taxon>Metakinetoplastina</taxon>
        <taxon>Eubodonida</taxon>
        <taxon>Bodonidae</taxon>
        <taxon>Bodo</taxon>
    </lineage>
</organism>
<name>B6DT91_BODSA</name>
<evidence type="ECO:0000313" key="2">
    <source>
        <dbReference type="EMBL" id="ACI15925.1"/>
    </source>
</evidence>
<feature type="region of interest" description="Disordered" evidence="1">
    <location>
        <begin position="710"/>
        <end position="773"/>
    </location>
</feature>
<reference evidence="2" key="1">
    <citation type="submission" date="2008-08" db="EMBL/GenBank/DDBJ databases">
        <title>Insights into the genome sequence of a free-living kinetoplastid: Bodo saltans (Kinetoplastida: Euglenozoa).</title>
        <authorList>
            <person name="Jackson A.P."/>
            <person name="Quail M.A."/>
            <person name="Berriman M."/>
        </authorList>
    </citation>
    <scope>NUCLEOTIDE SEQUENCE</scope>
    <source>
        <strain evidence="2">Lake Konstanz</strain>
    </source>
</reference>
<feature type="region of interest" description="Disordered" evidence="1">
    <location>
        <begin position="373"/>
        <end position="408"/>
    </location>
</feature>
<dbReference type="EMBL" id="FJ168548">
    <property type="protein sequence ID" value="ACI15925.1"/>
    <property type="molecule type" value="Genomic_DNA"/>
</dbReference>
<accession>B6DT91</accession>
<feature type="compositionally biased region" description="Polar residues" evidence="1">
    <location>
        <begin position="828"/>
        <end position="865"/>
    </location>
</feature>
<feature type="compositionally biased region" description="Low complexity" evidence="1">
    <location>
        <begin position="733"/>
        <end position="755"/>
    </location>
</feature>
<feature type="compositionally biased region" description="Low complexity" evidence="1">
    <location>
        <begin position="712"/>
        <end position="726"/>
    </location>
</feature>
<feature type="region of interest" description="Disordered" evidence="1">
    <location>
        <begin position="816"/>
        <end position="865"/>
    </location>
</feature>
<feature type="compositionally biased region" description="Polar residues" evidence="1">
    <location>
        <begin position="386"/>
        <end position="396"/>
    </location>
</feature>
<protein>
    <submittedName>
        <fullName evidence="2">Uncharacterized protein</fullName>
    </submittedName>
</protein>